<organism evidence="2 3">
    <name type="scientific">Stenotrophomonas maltophilia</name>
    <name type="common">Pseudomonas maltophilia</name>
    <name type="synonym">Xanthomonas maltophilia</name>
    <dbReference type="NCBI Taxonomy" id="40324"/>
    <lineage>
        <taxon>Bacteria</taxon>
        <taxon>Pseudomonadati</taxon>
        <taxon>Pseudomonadota</taxon>
        <taxon>Gammaproteobacteria</taxon>
        <taxon>Lysobacterales</taxon>
        <taxon>Lysobacteraceae</taxon>
        <taxon>Stenotrophomonas</taxon>
        <taxon>Stenotrophomonas maltophilia group</taxon>
    </lineage>
</organism>
<protein>
    <recommendedName>
        <fullName evidence="1">Bacterial bifunctional deaminase-reductase C-terminal domain-containing protein</fullName>
    </recommendedName>
</protein>
<evidence type="ECO:0000313" key="2">
    <source>
        <dbReference type="EMBL" id="KAF1017396.1"/>
    </source>
</evidence>
<evidence type="ECO:0000259" key="1">
    <source>
        <dbReference type="Pfam" id="PF01872"/>
    </source>
</evidence>
<dbReference type="PANTHER" id="PTHR38011">
    <property type="entry name" value="DIHYDROFOLATE REDUCTASE FAMILY PROTEIN (AFU_ORTHOLOGUE AFUA_8G06820)"/>
    <property type="match status" value="1"/>
</dbReference>
<name>A0A7V8JNH8_STEMA</name>
<dbReference type="InterPro" id="IPR024072">
    <property type="entry name" value="DHFR-like_dom_sf"/>
</dbReference>
<dbReference type="Proteomes" id="UP000487117">
    <property type="component" value="Unassembled WGS sequence"/>
</dbReference>
<sequence>MDNRTGRVRAYLGCSLDGFIAGPNNTLDWLAADYSAPAALPRSPDYLEFEAFMASVGCLLMGRTTYDIVAAMEAWPYGQVPVLVATHRPLTGQPATVSAAAGTLPELLARAHALADGGDIYLDGSTIVRQALQADLLDALVLTQVPVLLGAGTRLFDTLPAPRRLQFSAAAASGGGLLQLHAQVLHD</sequence>
<gene>
    <name evidence="2" type="ORF">GAK31_00661</name>
</gene>
<evidence type="ECO:0000313" key="3">
    <source>
        <dbReference type="Proteomes" id="UP000487117"/>
    </source>
</evidence>
<dbReference type="SUPFAM" id="SSF53597">
    <property type="entry name" value="Dihydrofolate reductase-like"/>
    <property type="match status" value="1"/>
</dbReference>
<proteinExistence type="predicted"/>
<dbReference type="GO" id="GO:0008703">
    <property type="term" value="F:5-amino-6-(5-phosphoribosylamino)uracil reductase activity"/>
    <property type="evidence" value="ECO:0007669"/>
    <property type="project" value="InterPro"/>
</dbReference>
<dbReference type="InterPro" id="IPR050765">
    <property type="entry name" value="Riboflavin_Biosynth_HTPR"/>
</dbReference>
<reference evidence="3" key="1">
    <citation type="journal article" date="2020" name="MBio">
        <title>Horizontal gene transfer to a defensive symbiont with a reduced genome amongst a multipartite beetle microbiome.</title>
        <authorList>
            <person name="Waterworth S.C."/>
            <person name="Florez L.V."/>
            <person name="Rees E.R."/>
            <person name="Hertweck C."/>
            <person name="Kaltenpoth M."/>
            <person name="Kwan J.C."/>
        </authorList>
    </citation>
    <scope>NUCLEOTIDE SEQUENCE [LARGE SCALE GENOMIC DNA]</scope>
</reference>
<dbReference type="Pfam" id="PF01872">
    <property type="entry name" value="RibD_C"/>
    <property type="match status" value="1"/>
</dbReference>
<comment type="caution">
    <text evidence="2">The sequence shown here is derived from an EMBL/GenBank/DDBJ whole genome shotgun (WGS) entry which is preliminary data.</text>
</comment>
<dbReference type="PANTHER" id="PTHR38011:SF11">
    <property type="entry name" value="2,5-DIAMINO-6-RIBOSYLAMINO-4(3H)-PYRIMIDINONE 5'-PHOSPHATE REDUCTASE"/>
    <property type="match status" value="1"/>
</dbReference>
<accession>A0A7V8JNH8</accession>
<dbReference type="EMBL" id="WNDS01000001">
    <property type="protein sequence ID" value="KAF1017396.1"/>
    <property type="molecule type" value="Genomic_DNA"/>
</dbReference>
<dbReference type="AlphaFoldDB" id="A0A7V8JNH8"/>
<feature type="domain" description="Bacterial bifunctional deaminase-reductase C-terminal" evidence="1">
    <location>
        <begin position="11"/>
        <end position="176"/>
    </location>
</feature>
<dbReference type="Gene3D" id="3.40.430.10">
    <property type="entry name" value="Dihydrofolate Reductase, subunit A"/>
    <property type="match status" value="1"/>
</dbReference>
<dbReference type="InterPro" id="IPR002734">
    <property type="entry name" value="RibDG_C"/>
</dbReference>
<dbReference type="GO" id="GO:0009231">
    <property type="term" value="P:riboflavin biosynthetic process"/>
    <property type="evidence" value="ECO:0007669"/>
    <property type="project" value="InterPro"/>
</dbReference>